<name>A0ABR0LUJ1_9PEZI</name>
<feature type="region of interest" description="Disordered" evidence="1">
    <location>
        <begin position="129"/>
        <end position="217"/>
    </location>
</feature>
<keyword evidence="3" id="KW-1185">Reference proteome</keyword>
<feature type="compositionally biased region" description="Low complexity" evidence="1">
    <location>
        <begin position="142"/>
        <end position="154"/>
    </location>
</feature>
<feature type="compositionally biased region" description="Basic and acidic residues" evidence="1">
    <location>
        <begin position="190"/>
        <end position="217"/>
    </location>
</feature>
<accession>A0ABR0LUJ1</accession>
<evidence type="ECO:0000313" key="2">
    <source>
        <dbReference type="EMBL" id="KAK5242361.1"/>
    </source>
</evidence>
<sequence length="217" mass="24103">MMNRTATSRDGYGAASITSRIGASASGLARSLLSAPNASSDLAQQTNLTSKARPLEDSAGSSRWADVLPIRATESQEIAASRNESFRSYNYASADLTESSIADCSARSTAQPSFELGRFLEGDRNQTLQPQPLLREDPDPGSASNASSRQNSQRIRPQAPNRLRMIMGHMTRVSRLELPPSPSRKRRSHEKHEEKLRLSNSKMKEYHRLIDERYQRA</sequence>
<protein>
    <submittedName>
        <fullName evidence="2">Uncharacterized protein</fullName>
    </submittedName>
</protein>
<reference evidence="2 3" key="1">
    <citation type="submission" date="2023-08" db="EMBL/GenBank/DDBJ databases">
        <title>Black Yeasts Isolated from many extreme environments.</title>
        <authorList>
            <person name="Coleine C."/>
            <person name="Stajich J.E."/>
            <person name="Selbmann L."/>
        </authorList>
    </citation>
    <scope>NUCLEOTIDE SEQUENCE [LARGE SCALE GENOMIC DNA]</scope>
    <source>
        <strain evidence="2 3">CCFEE 536</strain>
    </source>
</reference>
<dbReference type="Proteomes" id="UP001357485">
    <property type="component" value="Unassembled WGS sequence"/>
</dbReference>
<evidence type="ECO:0000256" key="1">
    <source>
        <dbReference type="SAM" id="MobiDB-lite"/>
    </source>
</evidence>
<proteinExistence type="predicted"/>
<dbReference type="EMBL" id="JAVRRA010010268">
    <property type="protein sequence ID" value="KAK5242361.1"/>
    <property type="molecule type" value="Genomic_DNA"/>
</dbReference>
<evidence type="ECO:0000313" key="3">
    <source>
        <dbReference type="Proteomes" id="UP001357485"/>
    </source>
</evidence>
<comment type="caution">
    <text evidence="2">The sequence shown here is derived from an EMBL/GenBank/DDBJ whole genome shotgun (WGS) entry which is preliminary data.</text>
</comment>
<gene>
    <name evidence="2" type="ORF">LTR16_008567</name>
</gene>
<organism evidence="2 3">
    <name type="scientific">Cryomyces antarcticus</name>
    <dbReference type="NCBI Taxonomy" id="329879"/>
    <lineage>
        <taxon>Eukaryota</taxon>
        <taxon>Fungi</taxon>
        <taxon>Dikarya</taxon>
        <taxon>Ascomycota</taxon>
        <taxon>Pezizomycotina</taxon>
        <taxon>Dothideomycetes</taxon>
        <taxon>Dothideomycetes incertae sedis</taxon>
        <taxon>Cryomyces</taxon>
    </lineage>
</organism>
<feature type="non-terminal residue" evidence="2">
    <location>
        <position position="217"/>
    </location>
</feature>